<protein>
    <submittedName>
        <fullName evidence="4">Uncharacterized protein</fullName>
    </submittedName>
</protein>
<evidence type="ECO:0000256" key="2">
    <source>
        <dbReference type="ARBA" id="ARBA00022857"/>
    </source>
</evidence>
<dbReference type="InterPro" id="IPR002347">
    <property type="entry name" value="SDR_fam"/>
</dbReference>
<dbReference type="GO" id="GO:0006633">
    <property type="term" value="P:fatty acid biosynthetic process"/>
    <property type="evidence" value="ECO:0007669"/>
    <property type="project" value="TreeGrafter"/>
</dbReference>
<dbReference type="FunFam" id="3.40.50.720:FF:000084">
    <property type="entry name" value="Short-chain dehydrogenase reductase"/>
    <property type="match status" value="1"/>
</dbReference>
<dbReference type="PRINTS" id="PR00080">
    <property type="entry name" value="SDRFAMILY"/>
</dbReference>
<evidence type="ECO:0000256" key="3">
    <source>
        <dbReference type="ARBA" id="ARBA00023002"/>
    </source>
</evidence>
<keyword evidence="5" id="KW-1185">Reference proteome</keyword>
<dbReference type="GO" id="GO:0048038">
    <property type="term" value="F:quinone binding"/>
    <property type="evidence" value="ECO:0007669"/>
    <property type="project" value="TreeGrafter"/>
</dbReference>
<dbReference type="PANTHER" id="PTHR42760">
    <property type="entry name" value="SHORT-CHAIN DEHYDROGENASES/REDUCTASES FAMILY MEMBER"/>
    <property type="match status" value="1"/>
</dbReference>
<sequence length="269" mass="28266">MAELLIGTAFITGAASGLGRATAFAFAQHGITNLALIDLDPTALESTKSDLIQKFPKLNVLVLVSDVRSEDAVARAIADTVSQFGRIDAAVNNAGISGGSFALTQDASWEDWSRIYDVNIHGVWRCQKHELKQMSGQELIETKPGQPLSKSRGVIINVASVLGLLGGNATTPVAGYSSTKHAVLGLTKTDAICYATQGIRVNAICPGYIDTPLLQNLDEATLQRIVSKIPAGRLGNPEEIGNAIVFLASYLSSFMTGQGLVVDGGQLAG</sequence>
<dbReference type="STRING" id="1276538.A0A1X7S8N9"/>
<gene>
    <name evidence="4" type="ORF">ZT3D7_G11154</name>
</gene>
<comment type="similarity">
    <text evidence="1">Belongs to the short-chain dehydrogenases/reductases (SDR) family.</text>
</comment>
<dbReference type="InterPro" id="IPR036291">
    <property type="entry name" value="NAD(P)-bd_dom_sf"/>
</dbReference>
<dbReference type="AlphaFoldDB" id="A0A1X7S8N9"/>
<evidence type="ECO:0000313" key="5">
    <source>
        <dbReference type="Proteomes" id="UP000215127"/>
    </source>
</evidence>
<dbReference type="SUPFAM" id="SSF51735">
    <property type="entry name" value="NAD(P)-binding Rossmann-fold domains"/>
    <property type="match status" value="1"/>
</dbReference>
<dbReference type="Pfam" id="PF13561">
    <property type="entry name" value="adh_short_C2"/>
    <property type="match status" value="1"/>
</dbReference>
<evidence type="ECO:0000256" key="1">
    <source>
        <dbReference type="ARBA" id="ARBA00006484"/>
    </source>
</evidence>
<reference evidence="4 5" key="1">
    <citation type="submission" date="2016-06" db="EMBL/GenBank/DDBJ databases">
        <authorList>
            <person name="Kjaerup R.B."/>
            <person name="Dalgaard T.S."/>
            <person name="Juul-Madsen H.R."/>
        </authorList>
    </citation>
    <scope>NUCLEOTIDE SEQUENCE [LARGE SCALE GENOMIC DNA]</scope>
</reference>
<accession>A0A1X7S8N9</accession>
<dbReference type="GO" id="GO:0016616">
    <property type="term" value="F:oxidoreductase activity, acting on the CH-OH group of donors, NAD or NADP as acceptor"/>
    <property type="evidence" value="ECO:0007669"/>
    <property type="project" value="TreeGrafter"/>
</dbReference>
<dbReference type="EMBL" id="LT853704">
    <property type="protein sequence ID" value="SMQ55999.1"/>
    <property type="molecule type" value="Genomic_DNA"/>
</dbReference>
<keyword evidence="3" id="KW-0560">Oxidoreductase</keyword>
<name>A0A1X7S8N9_ZYMT9</name>
<dbReference type="Proteomes" id="UP000215127">
    <property type="component" value="Chromosome 13"/>
</dbReference>
<evidence type="ECO:0000313" key="4">
    <source>
        <dbReference type="EMBL" id="SMQ55999.1"/>
    </source>
</evidence>
<dbReference type="PANTHER" id="PTHR42760:SF133">
    <property type="entry name" value="3-OXOACYL-[ACYL-CARRIER-PROTEIN] REDUCTASE"/>
    <property type="match status" value="1"/>
</dbReference>
<dbReference type="PRINTS" id="PR00081">
    <property type="entry name" value="GDHRDH"/>
</dbReference>
<dbReference type="Gene3D" id="3.40.50.720">
    <property type="entry name" value="NAD(P)-binding Rossmann-like Domain"/>
    <property type="match status" value="1"/>
</dbReference>
<organism evidence="4 5">
    <name type="scientific">Zymoseptoria tritici (strain ST99CH_3D7)</name>
    <dbReference type="NCBI Taxonomy" id="1276538"/>
    <lineage>
        <taxon>Eukaryota</taxon>
        <taxon>Fungi</taxon>
        <taxon>Dikarya</taxon>
        <taxon>Ascomycota</taxon>
        <taxon>Pezizomycotina</taxon>
        <taxon>Dothideomycetes</taxon>
        <taxon>Dothideomycetidae</taxon>
        <taxon>Mycosphaerellales</taxon>
        <taxon>Mycosphaerellaceae</taxon>
        <taxon>Zymoseptoria</taxon>
    </lineage>
</organism>
<keyword evidence="2" id="KW-0521">NADP</keyword>
<proteinExistence type="inferred from homology"/>